<evidence type="ECO:0000256" key="15">
    <source>
        <dbReference type="ARBA" id="ARBA00024347"/>
    </source>
</evidence>
<dbReference type="AlphaFoldDB" id="A0AAV2RCA0"/>
<dbReference type="InterPro" id="IPR036930">
    <property type="entry name" value="WGR_dom_sf"/>
</dbReference>
<name>A0AAV2RCA0_MEGNR</name>
<dbReference type="PANTHER" id="PTHR10459">
    <property type="entry name" value="DNA LIGASE"/>
    <property type="match status" value="1"/>
</dbReference>
<dbReference type="Gene3D" id="3.90.228.10">
    <property type="match status" value="1"/>
</dbReference>
<evidence type="ECO:0000256" key="12">
    <source>
        <dbReference type="ARBA" id="ARBA00023027"/>
    </source>
</evidence>
<dbReference type="GO" id="GO:0070212">
    <property type="term" value="P:protein poly-ADP-ribosylation"/>
    <property type="evidence" value="ECO:0007669"/>
    <property type="project" value="TreeGrafter"/>
</dbReference>
<dbReference type="InterPro" id="IPR008893">
    <property type="entry name" value="WGR_domain"/>
</dbReference>
<evidence type="ECO:0000259" key="19">
    <source>
        <dbReference type="PROSITE" id="PS51060"/>
    </source>
</evidence>
<keyword evidence="5" id="KW-0328">Glycosyltransferase</keyword>
<evidence type="ECO:0000256" key="14">
    <source>
        <dbReference type="ARBA" id="ARBA00023242"/>
    </source>
</evidence>
<keyword evidence="22" id="KW-1185">Reference proteome</keyword>
<dbReference type="FunFam" id="1.20.142.10:FF:000001">
    <property type="entry name" value="Poly [ADP-ribose] polymerase"/>
    <property type="match status" value="1"/>
</dbReference>
<evidence type="ECO:0000313" key="22">
    <source>
        <dbReference type="Proteomes" id="UP001497623"/>
    </source>
</evidence>
<feature type="compositionally biased region" description="Acidic residues" evidence="17">
    <location>
        <begin position="97"/>
        <end position="112"/>
    </location>
</feature>
<keyword evidence="12" id="KW-0520">NAD</keyword>
<feature type="domain" description="WGR" evidence="20">
    <location>
        <begin position="227"/>
        <end position="324"/>
    </location>
</feature>
<evidence type="ECO:0000256" key="4">
    <source>
        <dbReference type="ARBA" id="ARBA00012020"/>
    </source>
</evidence>
<comment type="catalytic activity">
    <reaction evidence="1">
        <text>L-aspartyl-[protein] + NAD(+) = 4-O-(ADP-D-ribosyl)-L-aspartyl-[protein] + nicotinamide</text>
        <dbReference type="Rhea" id="RHEA:54424"/>
        <dbReference type="Rhea" id="RHEA-COMP:9867"/>
        <dbReference type="Rhea" id="RHEA-COMP:13832"/>
        <dbReference type="ChEBI" id="CHEBI:17154"/>
        <dbReference type="ChEBI" id="CHEBI:29961"/>
        <dbReference type="ChEBI" id="CHEBI:57540"/>
        <dbReference type="ChEBI" id="CHEBI:138102"/>
    </reaction>
</comment>
<evidence type="ECO:0000256" key="10">
    <source>
        <dbReference type="ARBA" id="ARBA00022771"/>
    </source>
</evidence>
<dbReference type="EC" id="2.4.2.30" evidence="4"/>
<dbReference type="Proteomes" id="UP001497623">
    <property type="component" value="Unassembled WGS sequence"/>
</dbReference>
<evidence type="ECO:0000256" key="8">
    <source>
        <dbReference type="ARBA" id="ARBA00022723"/>
    </source>
</evidence>
<evidence type="ECO:0000259" key="20">
    <source>
        <dbReference type="PROSITE" id="PS51977"/>
    </source>
</evidence>
<keyword evidence="9" id="KW-0677">Repeat</keyword>
<evidence type="ECO:0000256" key="5">
    <source>
        <dbReference type="ARBA" id="ARBA00022676"/>
    </source>
</evidence>
<organism evidence="21 22">
    <name type="scientific">Meganyctiphanes norvegica</name>
    <name type="common">Northern krill</name>
    <name type="synonym">Thysanopoda norvegica</name>
    <dbReference type="NCBI Taxonomy" id="48144"/>
    <lineage>
        <taxon>Eukaryota</taxon>
        <taxon>Metazoa</taxon>
        <taxon>Ecdysozoa</taxon>
        <taxon>Arthropoda</taxon>
        <taxon>Crustacea</taxon>
        <taxon>Multicrustacea</taxon>
        <taxon>Malacostraca</taxon>
        <taxon>Eumalacostraca</taxon>
        <taxon>Eucarida</taxon>
        <taxon>Euphausiacea</taxon>
        <taxon>Euphausiidae</taxon>
        <taxon>Meganyctiphanes</taxon>
    </lineage>
</organism>
<evidence type="ECO:0000256" key="17">
    <source>
        <dbReference type="SAM" id="MobiDB-lite"/>
    </source>
</evidence>
<dbReference type="InterPro" id="IPR036616">
    <property type="entry name" value="Poly(ADP-ribose)pol_reg_dom_sf"/>
</dbReference>
<accession>A0AAV2RCA0</accession>
<evidence type="ECO:0000256" key="6">
    <source>
        <dbReference type="ARBA" id="ARBA00022679"/>
    </source>
</evidence>
<reference evidence="21 22" key="1">
    <citation type="submission" date="2024-05" db="EMBL/GenBank/DDBJ databases">
        <authorList>
            <person name="Wallberg A."/>
        </authorList>
    </citation>
    <scope>NUCLEOTIDE SEQUENCE [LARGE SCALE GENOMIC DNA]</scope>
</reference>
<feature type="compositionally biased region" description="Polar residues" evidence="17">
    <location>
        <begin position="1"/>
        <end position="10"/>
    </location>
</feature>
<comment type="catalytic activity">
    <reaction evidence="2">
        <text>L-glutamyl-[protein] + NAD(+) = 5-O-(ADP-D-ribosyl)-L-glutamyl-[protein] + nicotinamide</text>
        <dbReference type="Rhea" id="RHEA:58224"/>
        <dbReference type="Rhea" id="RHEA-COMP:10208"/>
        <dbReference type="Rhea" id="RHEA-COMP:15089"/>
        <dbReference type="ChEBI" id="CHEBI:17154"/>
        <dbReference type="ChEBI" id="CHEBI:29973"/>
        <dbReference type="ChEBI" id="CHEBI:57540"/>
        <dbReference type="ChEBI" id="CHEBI:142540"/>
    </reaction>
</comment>
<keyword evidence="6" id="KW-0808">Transferase</keyword>
<feature type="compositionally biased region" description="Low complexity" evidence="17">
    <location>
        <begin position="77"/>
        <end position="93"/>
    </location>
</feature>
<dbReference type="GO" id="GO:0003677">
    <property type="term" value="F:DNA binding"/>
    <property type="evidence" value="ECO:0007669"/>
    <property type="project" value="UniProtKB-KW"/>
</dbReference>
<dbReference type="InterPro" id="IPR050800">
    <property type="entry name" value="ARTD/PARP"/>
</dbReference>
<comment type="caution">
    <text evidence="21">The sequence shown here is derived from an EMBL/GenBank/DDBJ whole genome shotgun (WGS) entry which is preliminary data.</text>
</comment>
<feature type="compositionally biased region" description="Basic and acidic residues" evidence="17">
    <location>
        <begin position="137"/>
        <end position="147"/>
    </location>
</feature>
<evidence type="ECO:0000256" key="16">
    <source>
        <dbReference type="ARBA" id="ARBA00033987"/>
    </source>
</evidence>
<evidence type="ECO:0000256" key="9">
    <source>
        <dbReference type="ARBA" id="ARBA00022737"/>
    </source>
</evidence>
<comment type="subcellular location">
    <subcellularLocation>
        <location evidence="3">Nucleus</location>
    </subcellularLocation>
</comment>
<dbReference type="Gene3D" id="2.20.140.10">
    <property type="entry name" value="WGR domain"/>
    <property type="match status" value="1"/>
</dbReference>
<feature type="domain" description="PARP catalytic" evidence="18">
    <location>
        <begin position="480"/>
        <end position="547"/>
    </location>
</feature>
<feature type="non-terminal residue" evidence="21">
    <location>
        <position position="547"/>
    </location>
</feature>
<evidence type="ECO:0000256" key="2">
    <source>
        <dbReference type="ARBA" id="ARBA00000459"/>
    </source>
</evidence>
<dbReference type="PROSITE" id="PS51060">
    <property type="entry name" value="PARP_ALPHA_HD"/>
    <property type="match status" value="1"/>
</dbReference>
<keyword evidence="7" id="KW-0548">Nucleotidyltransferase</keyword>
<evidence type="ECO:0000256" key="1">
    <source>
        <dbReference type="ARBA" id="ARBA00000438"/>
    </source>
</evidence>
<comment type="similarity">
    <text evidence="15">Belongs to the ARTD/PARP family.</text>
</comment>
<dbReference type="GO" id="GO:0006302">
    <property type="term" value="P:double-strand break repair"/>
    <property type="evidence" value="ECO:0007669"/>
    <property type="project" value="TreeGrafter"/>
</dbReference>
<dbReference type="PANTHER" id="PTHR10459:SF60">
    <property type="entry name" value="POLY [ADP-RIBOSE] POLYMERASE 2"/>
    <property type="match status" value="1"/>
</dbReference>
<comment type="catalytic activity">
    <reaction evidence="16">
        <text>NAD(+) + (ADP-D-ribosyl)n-acceptor = nicotinamide + (ADP-D-ribosyl)n+1-acceptor + H(+).</text>
        <dbReference type="EC" id="2.4.2.30"/>
    </reaction>
</comment>
<dbReference type="SUPFAM" id="SSF56399">
    <property type="entry name" value="ADP-ribosylation"/>
    <property type="match status" value="1"/>
</dbReference>
<feature type="region of interest" description="Disordered" evidence="17">
    <location>
        <begin position="1"/>
        <end position="202"/>
    </location>
</feature>
<dbReference type="InterPro" id="IPR012317">
    <property type="entry name" value="Poly(ADP-ribose)pol_cat_dom"/>
</dbReference>
<keyword evidence="13" id="KW-0238">DNA-binding</keyword>
<keyword evidence="11" id="KW-0862">Zinc</keyword>
<keyword evidence="10" id="KW-0863">Zinc-finger</keyword>
<evidence type="ECO:0000256" key="13">
    <source>
        <dbReference type="ARBA" id="ARBA00023125"/>
    </source>
</evidence>
<dbReference type="GO" id="GO:0005730">
    <property type="term" value="C:nucleolus"/>
    <property type="evidence" value="ECO:0007669"/>
    <property type="project" value="TreeGrafter"/>
</dbReference>
<dbReference type="PROSITE" id="PS51059">
    <property type="entry name" value="PARP_CATALYTIC"/>
    <property type="match status" value="1"/>
</dbReference>
<dbReference type="SUPFAM" id="SSF47587">
    <property type="entry name" value="Domain of poly(ADP-ribose) polymerase"/>
    <property type="match status" value="1"/>
</dbReference>
<evidence type="ECO:0000259" key="18">
    <source>
        <dbReference type="PROSITE" id="PS51059"/>
    </source>
</evidence>
<dbReference type="CDD" id="cd08003">
    <property type="entry name" value="WGR_PARP2_like"/>
    <property type="match status" value="1"/>
</dbReference>
<evidence type="ECO:0000256" key="11">
    <source>
        <dbReference type="ARBA" id="ARBA00022833"/>
    </source>
</evidence>
<dbReference type="Pfam" id="PF05406">
    <property type="entry name" value="WGR"/>
    <property type="match status" value="1"/>
</dbReference>
<dbReference type="SUPFAM" id="SSF142921">
    <property type="entry name" value="WGR domain-like"/>
    <property type="match status" value="1"/>
</dbReference>
<evidence type="ECO:0000256" key="7">
    <source>
        <dbReference type="ARBA" id="ARBA00022695"/>
    </source>
</evidence>
<proteinExistence type="inferred from homology"/>
<dbReference type="InterPro" id="IPR004102">
    <property type="entry name" value="Poly(ADP-ribose)pol_reg_dom"/>
</dbReference>
<keyword evidence="8" id="KW-0479">Metal-binding</keyword>
<dbReference type="GO" id="GO:1990404">
    <property type="term" value="F:NAD+-protein mono-ADP-ribosyltransferase activity"/>
    <property type="evidence" value="ECO:0007669"/>
    <property type="project" value="TreeGrafter"/>
</dbReference>
<dbReference type="Pfam" id="PF02877">
    <property type="entry name" value="PARP_reg"/>
    <property type="match status" value="1"/>
</dbReference>
<dbReference type="EMBL" id="CAXKWB010019995">
    <property type="protein sequence ID" value="CAL4122360.1"/>
    <property type="molecule type" value="Genomic_DNA"/>
</dbReference>
<sequence length="547" mass="61405">MTPPDSNITQGVIVENEVGGVFTQASKRVTEESAEEPSVKKQREDEDKEENNSGSKGLRYKEKKPLKKGSIKEESNTSSRRSSRKAAIAATIKMEVGEDSGEDLDYTSDYEEPEAKPTKRKGKTVAGAKTKQKGRKKNDEVVIKQEPSDIQLTTTEEEGILTDTNVKEEGATNSGKGSKNKSKKKGSSNSGKENGIEEKKPVKSGIDRKVVVKGRAAVDGLCPISSTSHVYDDEESIWDCMLNQTNIQFNNNKYFLIQLLKDDSRDSYNVWMRWGRVGLNGQNKLHPCGSDLMKAKDIFMKKFSDKTKNDWDERDEFEKVNGKYDLLKMDYSKSEDVTDAVEKAEAAKKAAKVKCKLESRVFALIELICNIRTMEEVVVEMKYDAKKAPLGKLTTDQIKAGYLALKKLDELITSGKTRNSELLHPCNEFYTRIPHYFGMSVPPLIRDKVDIQAKIALLDALGDIQAAMSILGEQIDVNTHPADQHYKGLGCDIAALDKTSTEFKLLEKYLQTTQGKTHTQFKMEVMEIFSIRKENNFQRFTGKSILI</sequence>
<dbReference type="Gene3D" id="1.20.142.10">
    <property type="entry name" value="Poly(ADP-ribose) polymerase, regulatory domain"/>
    <property type="match status" value="1"/>
</dbReference>
<dbReference type="SMART" id="SM00773">
    <property type="entry name" value="WGR"/>
    <property type="match status" value="1"/>
</dbReference>
<dbReference type="GO" id="GO:0016779">
    <property type="term" value="F:nucleotidyltransferase activity"/>
    <property type="evidence" value="ECO:0007669"/>
    <property type="project" value="UniProtKB-KW"/>
</dbReference>
<evidence type="ECO:0000256" key="3">
    <source>
        <dbReference type="ARBA" id="ARBA00004123"/>
    </source>
</evidence>
<feature type="domain" description="PARP alpha-helical" evidence="19">
    <location>
        <begin position="354"/>
        <end position="472"/>
    </location>
</feature>
<dbReference type="PROSITE" id="PS51977">
    <property type="entry name" value="WGR"/>
    <property type="match status" value="1"/>
</dbReference>
<protein>
    <recommendedName>
        <fullName evidence="4">NAD(+) ADP-ribosyltransferase</fullName>
        <ecNumber evidence="4">2.4.2.30</ecNumber>
    </recommendedName>
</protein>
<dbReference type="FunFam" id="2.20.140.10:FF:000001">
    <property type="entry name" value="Poly [ADP-ribose] polymerase"/>
    <property type="match status" value="1"/>
</dbReference>
<dbReference type="GO" id="GO:0003950">
    <property type="term" value="F:NAD+ poly-ADP-ribosyltransferase activity"/>
    <property type="evidence" value="ECO:0007669"/>
    <property type="project" value="UniProtKB-EC"/>
</dbReference>
<dbReference type="GO" id="GO:0008270">
    <property type="term" value="F:zinc ion binding"/>
    <property type="evidence" value="ECO:0007669"/>
    <property type="project" value="UniProtKB-KW"/>
</dbReference>
<keyword evidence="14" id="KW-0539">Nucleus</keyword>
<evidence type="ECO:0000313" key="21">
    <source>
        <dbReference type="EMBL" id="CAL4122360.1"/>
    </source>
</evidence>
<gene>
    <name evidence="21" type="ORF">MNOR_LOCUS23082</name>
</gene>